<feature type="domain" description="Rab3GAP catalytic subunit conserved" evidence="6">
    <location>
        <begin position="614"/>
        <end position="772"/>
    </location>
</feature>
<comment type="similarity">
    <text evidence="2">Belongs to the Rab3-GAP catalytic subunit family.</text>
</comment>
<protein>
    <recommendedName>
        <fullName evidence="3">Rab3 GTPase-activating protein catalytic subunit</fullName>
    </recommendedName>
</protein>
<keyword evidence="5" id="KW-0963">Cytoplasm</keyword>
<evidence type="ECO:0000313" key="7">
    <source>
        <dbReference type="EMBL" id="ESL08812.1"/>
    </source>
</evidence>
<reference evidence="7 8" key="1">
    <citation type="submission" date="2013-07" db="EMBL/GenBank/DDBJ databases">
        <authorList>
            <person name="Stoco P.H."/>
            <person name="Wagner G."/>
            <person name="Gerber A."/>
            <person name="Zaha A."/>
            <person name="Thompson C."/>
            <person name="Bartholomeu D.C."/>
            <person name="Luckemeyer D.D."/>
            <person name="Bahia D."/>
            <person name="Loreto E."/>
            <person name="Prestes E.B."/>
            <person name="Lima F.M."/>
            <person name="Rodrigues-Luiz G."/>
            <person name="Vallejo G.A."/>
            <person name="Filho J.F."/>
            <person name="Monteiro K.M."/>
            <person name="Tyler K.M."/>
            <person name="de Almeida L.G."/>
            <person name="Ortiz M.F."/>
            <person name="Siervo M.A."/>
            <person name="de Moraes M.H."/>
            <person name="Cunha O.L."/>
            <person name="Mendonca-Neto R."/>
            <person name="Silva R."/>
            <person name="Teixeira S.M."/>
            <person name="Murta S.M."/>
            <person name="Sincero T.C."/>
            <person name="Mendes T.A."/>
            <person name="Urmenyi T.P."/>
            <person name="Silva V.G."/>
            <person name="da Rocha W.D."/>
            <person name="Andersson B."/>
            <person name="Romanha A.J."/>
            <person name="Steindel M."/>
            <person name="de Vasconcelos A.T."/>
            <person name="Grisard E.C."/>
        </authorList>
    </citation>
    <scope>NUCLEOTIDE SEQUENCE [LARGE SCALE GENOMIC DNA]</scope>
    <source>
        <strain evidence="7 8">SC58</strain>
    </source>
</reference>
<dbReference type="Proteomes" id="UP000031737">
    <property type="component" value="Unassembled WGS sequence"/>
</dbReference>
<dbReference type="OrthoDB" id="17346at2759"/>
<dbReference type="AlphaFoldDB" id="A0A061J679"/>
<evidence type="ECO:0000313" key="8">
    <source>
        <dbReference type="Proteomes" id="UP000031737"/>
    </source>
</evidence>
<dbReference type="PANTHER" id="PTHR21422:SF9">
    <property type="entry name" value="RAB3 GTPASE-ACTIVATING PROTEIN CATALYTIC SUBUNIT"/>
    <property type="match status" value="1"/>
</dbReference>
<organism evidence="7 8">
    <name type="scientific">Trypanosoma rangeli SC58</name>
    <dbReference type="NCBI Taxonomy" id="429131"/>
    <lineage>
        <taxon>Eukaryota</taxon>
        <taxon>Discoba</taxon>
        <taxon>Euglenozoa</taxon>
        <taxon>Kinetoplastea</taxon>
        <taxon>Metakinetoplastina</taxon>
        <taxon>Trypanosomatida</taxon>
        <taxon>Trypanosomatidae</taxon>
        <taxon>Trypanosoma</taxon>
        <taxon>Herpetosoma</taxon>
    </lineage>
</organism>
<keyword evidence="4" id="KW-0343">GTPase activation</keyword>
<dbReference type="PANTHER" id="PTHR21422">
    <property type="entry name" value="RAB3 GTPASE-ACTIVATING PROTEIN CATALYTIC SUBUNIT"/>
    <property type="match status" value="1"/>
</dbReference>
<evidence type="ECO:0000256" key="4">
    <source>
        <dbReference type="ARBA" id="ARBA00022468"/>
    </source>
</evidence>
<evidence type="ECO:0000256" key="5">
    <source>
        <dbReference type="ARBA" id="ARBA00022490"/>
    </source>
</evidence>
<sequence length="982" mass="109474">MNHEGGEETEEELPLEIEDYSCNTHFERVVGEIERYLVEEFNARRELQRFLVNPLHPPYSCGDIEGMDSAQEAKSRRSCIDGEMVFGRTFSMLPEGGGQQESEATDEGIAVEIHAQSGSQDGQQQRELHPITRFFALPMFFLARSTTMAPSCRPSESSFYLSLLTTAVGRALRGPLSLRFDGDPSCLPSPFFYVDGMAPCFVAVGDKYQLAFKGVAPPVVVGAAARRQTEPWTLLQLVAQPVVRCRFHCSAYLQPPEWCRRVSDQLDVFQLQIGSRSRVQTGVFDGICVSLQRAFRLSVPRRFWVNDYAQAGPAVHACAKVPAPTLSWDDVLELENATMLLSAGPMVFPFGTGTPPLRGIDFCFQWNQLLDTEVHDDGGRSSNLDPFAPEGMLLQSKLVIHAVAIPKKECELNHTACKGISEYVYRVMDHLSADKEVQEGQRYSDDLSNVVHDVLFGHKIDPKRQQTLVERLTTHTASSQAVKMDIRRVYFPGSLLCRFAHACANRVQRLEDVLPLWLLVVEQLRSLLEGEGDRRHSLQELVRVLGLPDVEEIDHELPLVIQKLQFLSYCARRMLGDTLPADGWDDDTGGLVSDHNAGEALSAESKLSLEEFDVSGKRLITNGEPLLEPETLPIPPCTSDMMLMEAKELQTLGTAPAGRHSCAWMQSQRLLNDMCVFLYFNRAHEGRVVRFPDFVQWRSPSDFIPPSPDAVAMDDDAYLSERMRRHSDAENAREKDIWWSLWKGATPRSPEEIMAKPFVPHEQARLVIGWMERDLSAVRLLLETVHANFTNSLHCILSHRCVEDNRAIAAYAQSKNDAIARDLKDALRWGDDPRLDSEGLHTTYGTAIREIGEIETCVCAALATERVLGAFHETSGAPLPPAGEPCTSVEQLVATLASPLATEVDPTELALSAASMNGDLWQRSGIAQRFTADDQNPVTTRLRATCMAERPLNTTACFQQMFAETDETGAFRVALALAEEVL</sequence>
<comment type="caution">
    <text evidence="7">The sequence shown here is derived from an EMBL/GenBank/DDBJ whole genome shotgun (WGS) entry which is preliminary data.</text>
</comment>
<dbReference type="InterPro" id="IPR045700">
    <property type="entry name" value="Rab3GAP1"/>
</dbReference>
<comment type="subcellular location">
    <subcellularLocation>
        <location evidence="1">Cytoplasm</location>
    </subcellularLocation>
</comment>
<evidence type="ECO:0000259" key="6">
    <source>
        <dbReference type="Pfam" id="PF13890"/>
    </source>
</evidence>
<dbReference type="Pfam" id="PF13890">
    <property type="entry name" value="Rab3-GTPase_cat"/>
    <property type="match status" value="1"/>
</dbReference>
<gene>
    <name evidence="7" type="ORF">TRSC58_03479</name>
</gene>
<dbReference type="EMBL" id="AUPL01003479">
    <property type="protein sequence ID" value="ESL08812.1"/>
    <property type="molecule type" value="Genomic_DNA"/>
</dbReference>
<accession>A0A061J679</accession>
<evidence type="ECO:0000256" key="1">
    <source>
        <dbReference type="ARBA" id="ARBA00004496"/>
    </source>
</evidence>
<name>A0A061J679_TRYRA</name>
<dbReference type="GO" id="GO:0005737">
    <property type="term" value="C:cytoplasm"/>
    <property type="evidence" value="ECO:0007669"/>
    <property type="project" value="UniProtKB-SubCell"/>
</dbReference>
<dbReference type="GO" id="GO:0005096">
    <property type="term" value="F:GTPase activator activity"/>
    <property type="evidence" value="ECO:0007669"/>
    <property type="project" value="UniProtKB-KW"/>
</dbReference>
<dbReference type="InterPro" id="IPR026147">
    <property type="entry name" value="Rab3GAP1_conserved"/>
</dbReference>
<evidence type="ECO:0000256" key="3">
    <source>
        <dbReference type="ARBA" id="ARBA00015817"/>
    </source>
</evidence>
<dbReference type="VEuPathDB" id="TriTrypDB:TRSC58_03479"/>
<proteinExistence type="inferred from homology"/>
<evidence type="ECO:0000256" key="2">
    <source>
        <dbReference type="ARBA" id="ARBA00008856"/>
    </source>
</evidence>
<keyword evidence="8" id="KW-1185">Reference proteome</keyword>